<organism evidence="3 4">
    <name type="scientific">Leucobacter edaphi</name>
    <dbReference type="NCBI Taxonomy" id="2796472"/>
    <lineage>
        <taxon>Bacteria</taxon>
        <taxon>Bacillati</taxon>
        <taxon>Actinomycetota</taxon>
        <taxon>Actinomycetes</taxon>
        <taxon>Micrococcales</taxon>
        <taxon>Microbacteriaceae</taxon>
        <taxon>Leucobacter</taxon>
    </lineage>
</organism>
<dbReference type="RefSeq" id="WP_200132851.1">
    <property type="nucleotide sequence ID" value="NZ_JAEHOI010000011.1"/>
</dbReference>
<feature type="compositionally biased region" description="Basic and acidic residues" evidence="1">
    <location>
        <begin position="1"/>
        <end position="11"/>
    </location>
</feature>
<feature type="region of interest" description="Disordered" evidence="1">
    <location>
        <begin position="1"/>
        <end position="150"/>
    </location>
</feature>
<protein>
    <submittedName>
        <fullName evidence="3">Uncharacterized protein</fullName>
    </submittedName>
</protein>
<evidence type="ECO:0000313" key="3">
    <source>
        <dbReference type="EMBL" id="MBK0422653.1"/>
    </source>
</evidence>
<comment type="caution">
    <text evidence="3">The sequence shown here is derived from an EMBL/GenBank/DDBJ whole genome shotgun (WGS) entry which is preliminary data.</text>
</comment>
<feature type="compositionally biased region" description="Low complexity" evidence="1">
    <location>
        <begin position="41"/>
        <end position="61"/>
    </location>
</feature>
<reference evidence="3" key="1">
    <citation type="submission" date="2020-12" db="EMBL/GenBank/DDBJ databases">
        <title>Leucobacter sp. CAS2, isolated from Chromium sludge.</title>
        <authorList>
            <person name="Xu Z."/>
        </authorList>
    </citation>
    <scope>NUCLEOTIDE SEQUENCE</scope>
    <source>
        <strain evidence="3">CSA2</strain>
    </source>
</reference>
<feature type="transmembrane region" description="Helical" evidence="2">
    <location>
        <begin position="201"/>
        <end position="223"/>
    </location>
</feature>
<feature type="transmembrane region" description="Helical" evidence="2">
    <location>
        <begin position="235"/>
        <end position="260"/>
    </location>
</feature>
<dbReference type="Proteomes" id="UP000618733">
    <property type="component" value="Unassembled WGS sequence"/>
</dbReference>
<feature type="transmembrane region" description="Helical" evidence="2">
    <location>
        <begin position="157"/>
        <end position="181"/>
    </location>
</feature>
<dbReference type="AlphaFoldDB" id="A0A934QE60"/>
<dbReference type="Pfam" id="PF19779">
    <property type="entry name" value="DUF6264"/>
    <property type="match status" value="1"/>
</dbReference>
<evidence type="ECO:0000313" key="4">
    <source>
        <dbReference type="Proteomes" id="UP000618733"/>
    </source>
</evidence>
<keyword evidence="2" id="KW-0472">Membrane</keyword>
<feature type="compositionally biased region" description="Low complexity" evidence="1">
    <location>
        <begin position="121"/>
        <end position="148"/>
    </location>
</feature>
<keyword evidence="2" id="KW-1133">Transmembrane helix</keyword>
<name>A0A934QE60_9MICO</name>
<proteinExistence type="predicted"/>
<keyword evidence="4" id="KW-1185">Reference proteome</keyword>
<keyword evidence="2" id="KW-0812">Transmembrane</keyword>
<evidence type="ECO:0000256" key="1">
    <source>
        <dbReference type="SAM" id="MobiDB-lite"/>
    </source>
</evidence>
<dbReference type="EMBL" id="JAEHOI010000011">
    <property type="protein sequence ID" value="MBK0422653.1"/>
    <property type="molecule type" value="Genomic_DNA"/>
</dbReference>
<feature type="compositionally biased region" description="Low complexity" evidence="1">
    <location>
        <begin position="12"/>
        <end position="23"/>
    </location>
</feature>
<accession>A0A934QE60</accession>
<sequence>MPAPETEHPEEQPQAQPAAQQQPERPRPEYGEYAPDGWSWTPPGAEETTPGAPAGAAATATDASGRTGVPAGVPHNLGARPTDGQAPQRSRVPSAGAQRAPGANPTSGDPAPYRATSPGGPAHQAPQSQPQQAQQPQQPQQPRYAPAQGKPRTADRVITIILLAIGAFGALNLAASGFAIVQQMHLMGEMIGLEKVTVPEWVGPVGTVAGLVVLLVYALNVIYSIQRIRANKLAFWVPLVAAGIAFVVIMAVSMIAMASIPDLMQTMNSDPYGSLDRMMKYVEETPTP</sequence>
<dbReference type="InterPro" id="IPR046231">
    <property type="entry name" value="DUF6264"/>
</dbReference>
<evidence type="ECO:0000256" key="2">
    <source>
        <dbReference type="SAM" id="Phobius"/>
    </source>
</evidence>
<gene>
    <name evidence="3" type="ORF">JD292_11280</name>
</gene>